<sequence length="99" mass="10701">MTGSTPDALAALTAYLRTNREFVAPAVERRVGFPVDADPSVRPYLGSAVWPELRRSAAGMSDADIAEAIELLTPGSPRYVLDDPGYYLVHPTILATGRR</sequence>
<dbReference type="Proteomes" id="UP001156441">
    <property type="component" value="Unassembled WGS sequence"/>
</dbReference>
<proteinExistence type="predicted"/>
<evidence type="ECO:0000313" key="1">
    <source>
        <dbReference type="EMBL" id="MCT2587194.1"/>
    </source>
</evidence>
<protein>
    <submittedName>
        <fullName evidence="1">Uncharacterized protein</fullName>
    </submittedName>
</protein>
<dbReference type="RefSeq" id="WP_260195079.1">
    <property type="nucleotide sequence ID" value="NZ_JAFFZE010000023.1"/>
</dbReference>
<evidence type="ECO:0000313" key="2">
    <source>
        <dbReference type="Proteomes" id="UP001156441"/>
    </source>
</evidence>
<name>A0ABT2JI51_9PSEU</name>
<dbReference type="EMBL" id="JAFFZE010000023">
    <property type="protein sequence ID" value="MCT2587194.1"/>
    <property type="molecule type" value="Genomic_DNA"/>
</dbReference>
<comment type="caution">
    <text evidence="1">The sequence shown here is derived from an EMBL/GenBank/DDBJ whole genome shotgun (WGS) entry which is preliminary data.</text>
</comment>
<reference evidence="1 2" key="1">
    <citation type="submission" date="2021-02" db="EMBL/GenBank/DDBJ databases">
        <title>Actinophytocola xerophila sp. nov., isolated from soil of cotton cropping field.</title>
        <authorList>
            <person name="Huang R."/>
            <person name="Chen X."/>
            <person name="Ge X."/>
            <person name="Liu W."/>
        </authorList>
    </citation>
    <scope>NUCLEOTIDE SEQUENCE [LARGE SCALE GENOMIC DNA]</scope>
    <source>
        <strain evidence="1 2">S1-96</strain>
    </source>
</reference>
<keyword evidence="2" id="KW-1185">Reference proteome</keyword>
<accession>A0ABT2JI51</accession>
<organism evidence="1 2">
    <name type="scientific">Actinophytocola gossypii</name>
    <dbReference type="NCBI Taxonomy" id="2812003"/>
    <lineage>
        <taxon>Bacteria</taxon>
        <taxon>Bacillati</taxon>
        <taxon>Actinomycetota</taxon>
        <taxon>Actinomycetes</taxon>
        <taxon>Pseudonocardiales</taxon>
        <taxon>Pseudonocardiaceae</taxon>
    </lineage>
</organism>
<gene>
    <name evidence="1" type="ORF">JT362_29120</name>
</gene>